<comment type="caution">
    <text evidence="3">The sequence shown here is derived from an EMBL/GenBank/DDBJ whole genome shotgun (WGS) entry which is preliminary data.</text>
</comment>
<feature type="signal peptide" evidence="1">
    <location>
        <begin position="1"/>
        <end position="32"/>
    </location>
</feature>
<dbReference type="Gene3D" id="3.90.1210.10">
    <property type="entry name" value="Antifreeze-like/N-acetylneuraminic acid synthase C-terminal domain"/>
    <property type="match status" value="1"/>
</dbReference>
<dbReference type="Proteomes" id="UP000197468">
    <property type="component" value="Unassembled WGS sequence"/>
</dbReference>
<dbReference type="AlphaFoldDB" id="A0A246JKM3"/>
<keyword evidence="1" id="KW-0732">Signal</keyword>
<reference evidence="3 4" key="1">
    <citation type="journal article" date="2008" name="Int. J. Syst. Evol. Microbiol.">
        <title>Description of Roseateles aquatilis sp. nov. and Roseateles terrae sp. nov., in the class Betaproteobacteria, and emended description of the genus Roseateles.</title>
        <authorList>
            <person name="Gomila M."/>
            <person name="Bowien B."/>
            <person name="Falsen E."/>
            <person name="Moore E.R."/>
            <person name="Lalucat J."/>
        </authorList>
    </citation>
    <scope>NUCLEOTIDE SEQUENCE [LARGE SCALE GENOMIC DNA]</scope>
    <source>
        <strain evidence="3 4">CCUG 48205</strain>
    </source>
</reference>
<evidence type="ECO:0000313" key="4">
    <source>
        <dbReference type="Proteomes" id="UP000197468"/>
    </source>
</evidence>
<dbReference type="PANTHER" id="PTHR36307">
    <property type="entry name" value="FLAGELLA BASAL BODY P-RING FORMATION PROTEIN FLGA"/>
    <property type="match status" value="1"/>
</dbReference>
<organism evidence="3 4">
    <name type="scientific">Roseateles aquatilis</name>
    <dbReference type="NCBI Taxonomy" id="431061"/>
    <lineage>
        <taxon>Bacteria</taxon>
        <taxon>Pseudomonadati</taxon>
        <taxon>Pseudomonadota</taxon>
        <taxon>Betaproteobacteria</taxon>
        <taxon>Burkholderiales</taxon>
        <taxon>Sphaerotilaceae</taxon>
        <taxon>Roseateles</taxon>
    </lineage>
</organism>
<dbReference type="PROSITE" id="PS51257">
    <property type="entry name" value="PROKAR_LIPOPROTEIN"/>
    <property type="match status" value="1"/>
</dbReference>
<dbReference type="GO" id="GO:0044780">
    <property type="term" value="P:bacterial-type flagellum assembly"/>
    <property type="evidence" value="ECO:0007669"/>
    <property type="project" value="InterPro"/>
</dbReference>
<dbReference type="PANTHER" id="PTHR36307:SF1">
    <property type="entry name" value="FLAGELLA BASAL BODY P-RING FORMATION PROTEIN FLGA"/>
    <property type="match status" value="1"/>
</dbReference>
<feature type="domain" description="Flagella basal body P-ring formation protein FlgA SAF" evidence="2">
    <location>
        <begin position="136"/>
        <end position="254"/>
    </location>
</feature>
<feature type="chain" id="PRO_5013235919" evidence="1">
    <location>
        <begin position="33"/>
        <end position="259"/>
    </location>
</feature>
<evidence type="ECO:0000259" key="2">
    <source>
        <dbReference type="Pfam" id="PF13144"/>
    </source>
</evidence>
<dbReference type="Gene3D" id="2.30.30.760">
    <property type="match status" value="1"/>
</dbReference>
<keyword evidence="3" id="KW-0282">Flagellum</keyword>
<protein>
    <submittedName>
        <fullName evidence="3">Flagella basal body P-ring formation protein FlgA</fullName>
    </submittedName>
</protein>
<keyword evidence="3" id="KW-0969">Cilium</keyword>
<evidence type="ECO:0000256" key="1">
    <source>
        <dbReference type="SAM" id="SignalP"/>
    </source>
</evidence>
<dbReference type="InterPro" id="IPR039246">
    <property type="entry name" value="Flagellar_FlgA"/>
</dbReference>
<accession>A0A246JKM3</accession>
<dbReference type="NCBIfam" id="TIGR03170">
    <property type="entry name" value="flgA_cterm"/>
    <property type="match status" value="1"/>
</dbReference>
<keyword evidence="4" id="KW-1185">Reference proteome</keyword>
<dbReference type="CDD" id="cd11614">
    <property type="entry name" value="SAF_CpaB_FlgA_like"/>
    <property type="match status" value="1"/>
</dbReference>
<keyword evidence="3" id="KW-0966">Cell projection</keyword>
<sequence>MLMRDSLPCFVSVVLTTACAVSACFLSATALAAGAVPAGAVAAGPRPDATAALDAQVLDTARAALLDQAQQAGLIAPELQLTQPAPRARPACPAGWDVALLDSRSLMRLRLVARCTDDAARVPPQDFLLRATLSAEVLVVTQGVASGQPVTEDQLQLQRRDISQTPDALSTLEPGLAARSTLRPGQLLQKRLLAAAIVVKRGDTVRIQASRGGVSVEGAGEALDSGARQGVIRVRNNASGRVIQARVLDSGLVEPAELR</sequence>
<gene>
    <name evidence="3" type="primary">flgA</name>
    <name evidence="3" type="ORF">CDN99_01125</name>
</gene>
<dbReference type="EMBL" id="NIOF01000001">
    <property type="protein sequence ID" value="OWQ93135.1"/>
    <property type="molecule type" value="Genomic_DNA"/>
</dbReference>
<evidence type="ECO:0000313" key="3">
    <source>
        <dbReference type="EMBL" id="OWQ93135.1"/>
    </source>
</evidence>
<dbReference type="Pfam" id="PF13144">
    <property type="entry name" value="ChapFlgA"/>
    <property type="match status" value="1"/>
</dbReference>
<name>A0A246JKM3_9BURK</name>
<dbReference type="InterPro" id="IPR017585">
    <property type="entry name" value="SAF_FlgA"/>
</dbReference>
<proteinExistence type="predicted"/>